<dbReference type="Gene3D" id="3.40.30.10">
    <property type="entry name" value="Glutaredoxin"/>
    <property type="match status" value="1"/>
</dbReference>
<dbReference type="InterPro" id="IPR024775">
    <property type="entry name" value="DinB-like"/>
</dbReference>
<feature type="domain" description="Glutaredoxin" evidence="1">
    <location>
        <begin position="10"/>
        <end position="62"/>
    </location>
</feature>
<dbReference type="SUPFAM" id="SSF52833">
    <property type="entry name" value="Thioredoxin-like"/>
    <property type="match status" value="1"/>
</dbReference>
<dbReference type="RefSeq" id="WP_408181931.1">
    <property type="nucleotide sequence ID" value="NZ_JAQQEZ010000058.1"/>
</dbReference>
<gene>
    <name evidence="3" type="ORF">PQR57_41075</name>
</gene>
<organism evidence="3 4">
    <name type="scientific">Paraburkholderia dipogonis</name>
    <dbReference type="NCBI Taxonomy" id="1211383"/>
    <lineage>
        <taxon>Bacteria</taxon>
        <taxon>Pseudomonadati</taxon>
        <taxon>Pseudomonadota</taxon>
        <taxon>Betaproteobacteria</taxon>
        <taxon>Burkholderiales</taxon>
        <taxon>Burkholderiaceae</taxon>
        <taxon>Paraburkholderia</taxon>
    </lineage>
</organism>
<sequence length="262" mass="29008">MEAPNTGLPITVYWAPGCSSCLRVKEYLGSHGITFRSRNIQSDPTAIADLAALGIRRVPIVTKGDGWADGQALAEVAELCGIEFEAQAELSVQALAQRLVLILKEGERAVSQFEPAALREEIPDGNRTYADLSYHVFSVADVFLEHAAGVPVTFASYSRVPEPGKAAREDLLAFGADVRGRVAKWFDDRLVNYPWEARADVYYGEQTGRQFLERTAWHSGQHLRQLLWRLDVEQGSTRQRDAQALFEGLPMPKAIWHADAVG</sequence>
<dbReference type="InterPro" id="IPR036249">
    <property type="entry name" value="Thioredoxin-like_sf"/>
</dbReference>
<protein>
    <submittedName>
        <fullName evidence="3">Glutaredoxin domain-containing protein</fullName>
    </submittedName>
</protein>
<keyword evidence="4" id="KW-1185">Reference proteome</keyword>
<name>A0ABW9B375_9BURK</name>
<dbReference type="Gene3D" id="1.20.120.450">
    <property type="entry name" value="dinb family like domain"/>
    <property type="match status" value="1"/>
</dbReference>
<dbReference type="Proteomes" id="UP001629230">
    <property type="component" value="Unassembled WGS sequence"/>
</dbReference>
<dbReference type="CDD" id="cd02976">
    <property type="entry name" value="NrdH"/>
    <property type="match status" value="1"/>
</dbReference>
<evidence type="ECO:0000259" key="1">
    <source>
        <dbReference type="Pfam" id="PF00462"/>
    </source>
</evidence>
<evidence type="ECO:0000313" key="3">
    <source>
        <dbReference type="EMBL" id="MFM0007335.1"/>
    </source>
</evidence>
<comment type="caution">
    <text evidence="3">The sequence shown here is derived from an EMBL/GenBank/DDBJ whole genome shotgun (WGS) entry which is preliminary data.</text>
</comment>
<evidence type="ECO:0000313" key="4">
    <source>
        <dbReference type="Proteomes" id="UP001629230"/>
    </source>
</evidence>
<dbReference type="InterPro" id="IPR002109">
    <property type="entry name" value="Glutaredoxin"/>
</dbReference>
<accession>A0ABW9B375</accession>
<dbReference type="SUPFAM" id="SSF109854">
    <property type="entry name" value="DinB/YfiT-like putative metalloenzymes"/>
    <property type="match status" value="1"/>
</dbReference>
<dbReference type="PROSITE" id="PS51354">
    <property type="entry name" value="GLUTAREDOXIN_2"/>
    <property type="match status" value="1"/>
</dbReference>
<reference evidence="3 4" key="1">
    <citation type="journal article" date="2024" name="Chem. Sci.">
        <title>Discovery of megapolipeptins by genome mining of a Burkholderiales bacteria collection.</title>
        <authorList>
            <person name="Paulo B.S."/>
            <person name="Recchia M.J.J."/>
            <person name="Lee S."/>
            <person name="Fergusson C.H."/>
            <person name="Romanowski S.B."/>
            <person name="Hernandez A."/>
            <person name="Krull N."/>
            <person name="Liu D.Y."/>
            <person name="Cavanagh H."/>
            <person name="Bos A."/>
            <person name="Gray C.A."/>
            <person name="Murphy B.T."/>
            <person name="Linington R.G."/>
            <person name="Eustaquio A.S."/>
        </authorList>
    </citation>
    <scope>NUCLEOTIDE SEQUENCE [LARGE SCALE GENOMIC DNA]</scope>
    <source>
        <strain evidence="3 4">RL17-350-BIC-A</strain>
    </source>
</reference>
<dbReference type="Pfam" id="PF12867">
    <property type="entry name" value="DinB_2"/>
    <property type="match status" value="1"/>
</dbReference>
<proteinExistence type="predicted"/>
<dbReference type="Pfam" id="PF00462">
    <property type="entry name" value="Glutaredoxin"/>
    <property type="match status" value="1"/>
</dbReference>
<dbReference type="EMBL" id="JAQQEZ010000058">
    <property type="protein sequence ID" value="MFM0007335.1"/>
    <property type="molecule type" value="Genomic_DNA"/>
</dbReference>
<evidence type="ECO:0000259" key="2">
    <source>
        <dbReference type="Pfam" id="PF12867"/>
    </source>
</evidence>
<feature type="domain" description="DinB-like" evidence="2">
    <location>
        <begin position="108"/>
        <end position="226"/>
    </location>
</feature>
<dbReference type="InterPro" id="IPR034660">
    <property type="entry name" value="DinB/YfiT-like"/>
</dbReference>